<evidence type="ECO:0000313" key="1">
    <source>
        <dbReference type="EMBL" id="VDM23622.1"/>
    </source>
</evidence>
<reference evidence="1 2" key="2">
    <citation type="submission" date="2018-11" db="EMBL/GenBank/DDBJ databases">
        <authorList>
            <consortium name="Pathogen Informatics"/>
        </authorList>
    </citation>
    <scope>NUCLEOTIDE SEQUENCE [LARGE SCALE GENOMIC DNA]</scope>
</reference>
<dbReference type="Proteomes" id="UP000050794">
    <property type="component" value="Unassembled WGS sequence"/>
</dbReference>
<gene>
    <name evidence="1" type="ORF">TCNE_LOCUS91</name>
</gene>
<proteinExistence type="predicted"/>
<reference evidence="3" key="1">
    <citation type="submission" date="2016-06" db="UniProtKB">
        <authorList>
            <consortium name="WormBaseParasite"/>
        </authorList>
    </citation>
    <scope>IDENTIFICATION</scope>
</reference>
<evidence type="ECO:0000313" key="2">
    <source>
        <dbReference type="Proteomes" id="UP000050794"/>
    </source>
</evidence>
<protein>
    <submittedName>
        <fullName evidence="3">Transcriptional regulator</fullName>
    </submittedName>
</protein>
<sequence length="68" mass="7601">MVLRRLGCEVRIGFTHRLHDEADSGVAMLGVHLSDGVAAHGPRHLVALQQFRISLLRQDDCALLFDYC</sequence>
<dbReference type="AlphaFoldDB" id="A0A183TV21"/>
<organism evidence="2 3">
    <name type="scientific">Toxocara canis</name>
    <name type="common">Canine roundworm</name>
    <dbReference type="NCBI Taxonomy" id="6265"/>
    <lineage>
        <taxon>Eukaryota</taxon>
        <taxon>Metazoa</taxon>
        <taxon>Ecdysozoa</taxon>
        <taxon>Nematoda</taxon>
        <taxon>Chromadorea</taxon>
        <taxon>Rhabditida</taxon>
        <taxon>Spirurina</taxon>
        <taxon>Ascaridomorpha</taxon>
        <taxon>Ascaridoidea</taxon>
        <taxon>Toxocaridae</taxon>
        <taxon>Toxocara</taxon>
    </lineage>
</organism>
<dbReference type="EMBL" id="UYWY01000031">
    <property type="protein sequence ID" value="VDM23622.1"/>
    <property type="molecule type" value="Genomic_DNA"/>
</dbReference>
<accession>A0A183TV21</accession>
<evidence type="ECO:0000313" key="3">
    <source>
        <dbReference type="WBParaSite" id="TCNE_0000009001-mRNA-1"/>
    </source>
</evidence>
<dbReference type="WBParaSite" id="TCNE_0000009001-mRNA-1">
    <property type="protein sequence ID" value="TCNE_0000009001-mRNA-1"/>
    <property type="gene ID" value="TCNE_0000009001"/>
</dbReference>
<keyword evidence="2" id="KW-1185">Reference proteome</keyword>
<name>A0A183TV21_TOXCA</name>